<reference evidence="1" key="1">
    <citation type="submission" date="2013-08" db="EMBL/GenBank/DDBJ databases">
        <authorList>
            <person name="Mendez C."/>
            <person name="Richter M."/>
            <person name="Ferrer M."/>
            <person name="Sanchez J."/>
        </authorList>
    </citation>
    <scope>NUCLEOTIDE SEQUENCE</scope>
</reference>
<sequence>MSLTLDDLWSLESYARQRPEFRARVMAHKKQRTVHVGKHLTLLFEDRLTIQYQIQEMLRIEKIFEPESIREELASYVSLIPDGDNWKATLLIEYSEVTERKRMLTRLKGIERALWLQVEGFEPVFPVADEDMERETAEKTSAVHFLRYTLSPSQREAVRSGAALTVGVNHPEYPVIRFVLEESVRHSLS</sequence>
<reference evidence="1" key="2">
    <citation type="journal article" date="2014" name="ISME J.">
        <title>Microbial stratification in low pH oxic and suboxic macroscopic growths along an acid mine drainage.</title>
        <authorList>
            <person name="Mendez-Garcia C."/>
            <person name="Mesa V."/>
            <person name="Sprenger R.R."/>
            <person name="Richter M."/>
            <person name="Diez M.S."/>
            <person name="Solano J."/>
            <person name="Bargiela R."/>
            <person name="Golyshina O.V."/>
            <person name="Manteca A."/>
            <person name="Ramos J.L."/>
            <person name="Gallego J.R."/>
            <person name="Llorente I."/>
            <person name="Martins Dos Santos V.A."/>
            <person name="Jensen O.N."/>
            <person name="Pelaez A.I."/>
            <person name="Sanchez J."/>
            <person name="Ferrer M."/>
        </authorList>
    </citation>
    <scope>NUCLEOTIDE SEQUENCE</scope>
</reference>
<organism evidence="1">
    <name type="scientific">mine drainage metagenome</name>
    <dbReference type="NCBI Taxonomy" id="410659"/>
    <lineage>
        <taxon>unclassified sequences</taxon>
        <taxon>metagenomes</taxon>
        <taxon>ecological metagenomes</taxon>
    </lineage>
</organism>
<gene>
    <name evidence="1" type="ORF">B1A_01089</name>
</gene>
<dbReference type="Pfam" id="PF12007">
    <property type="entry name" value="DUF3501"/>
    <property type="match status" value="1"/>
</dbReference>
<name>T1C426_9ZZZZ</name>
<accession>T1C426</accession>
<dbReference type="EMBL" id="AUZX01000826">
    <property type="protein sequence ID" value="EQD80246.1"/>
    <property type="molecule type" value="Genomic_DNA"/>
</dbReference>
<comment type="caution">
    <text evidence="1">The sequence shown here is derived from an EMBL/GenBank/DDBJ whole genome shotgun (WGS) entry which is preliminary data.</text>
</comment>
<dbReference type="AlphaFoldDB" id="T1C426"/>
<proteinExistence type="predicted"/>
<evidence type="ECO:0000313" key="1">
    <source>
        <dbReference type="EMBL" id="EQD80246.1"/>
    </source>
</evidence>
<feature type="non-terminal residue" evidence="1">
    <location>
        <position position="189"/>
    </location>
</feature>
<dbReference type="InterPro" id="IPR021890">
    <property type="entry name" value="DUF3501"/>
</dbReference>
<protein>
    <submittedName>
        <fullName evidence="1">Uncharacterized protein</fullName>
    </submittedName>
</protein>